<dbReference type="VEuPathDB" id="TrichDB:TVAG_158610"/>
<protein>
    <submittedName>
        <fullName evidence="1">Uncharacterized protein</fullName>
    </submittedName>
</protein>
<dbReference type="RefSeq" id="XP_001323857.1">
    <property type="nucleotide sequence ID" value="XM_001323822.1"/>
</dbReference>
<dbReference type="Proteomes" id="UP000001542">
    <property type="component" value="Unassembled WGS sequence"/>
</dbReference>
<dbReference type="AlphaFoldDB" id="A2E6P0"/>
<name>A2E6P0_TRIV3</name>
<evidence type="ECO:0000313" key="2">
    <source>
        <dbReference type="Proteomes" id="UP000001542"/>
    </source>
</evidence>
<dbReference type="VEuPathDB" id="TrichDB:TVAGG3_0779690"/>
<proteinExistence type="predicted"/>
<sequence>MIEILENNDIYKKLWECMQRFPLHTSLHQIVINFIKPLLSTEHLSKIITFYIPNLITAYKARDARILSASSLYLLKKMYKYKEGKEIIESFQEVSEELKEKFELFHQSHQRSRLQSPSFAQWNLKHGFFADDKFGFI</sequence>
<accession>A2E6P0</accession>
<gene>
    <name evidence="1" type="ORF">TVAG_158610</name>
</gene>
<evidence type="ECO:0000313" key="1">
    <source>
        <dbReference type="EMBL" id="EAY11634.1"/>
    </source>
</evidence>
<dbReference type="InParanoid" id="A2E6P0"/>
<keyword evidence="2" id="KW-1185">Reference proteome</keyword>
<organism evidence="1 2">
    <name type="scientific">Trichomonas vaginalis (strain ATCC PRA-98 / G3)</name>
    <dbReference type="NCBI Taxonomy" id="412133"/>
    <lineage>
        <taxon>Eukaryota</taxon>
        <taxon>Metamonada</taxon>
        <taxon>Parabasalia</taxon>
        <taxon>Trichomonadida</taxon>
        <taxon>Trichomonadidae</taxon>
        <taxon>Trichomonas</taxon>
    </lineage>
</organism>
<reference evidence="1" key="1">
    <citation type="submission" date="2006-10" db="EMBL/GenBank/DDBJ databases">
        <authorList>
            <person name="Amadeo P."/>
            <person name="Zhao Q."/>
            <person name="Wortman J."/>
            <person name="Fraser-Liggett C."/>
            <person name="Carlton J."/>
        </authorList>
    </citation>
    <scope>NUCLEOTIDE SEQUENCE</scope>
    <source>
        <strain evidence="1">G3</strain>
    </source>
</reference>
<reference evidence="1" key="2">
    <citation type="journal article" date="2007" name="Science">
        <title>Draft genome sequence of the sexually transmitted pathogen Trichomonas vaginalis.</title>
        <authorList>
            <person name="Carlton J.M."/>
            <person name="Hirt R.P."/>
            <person name="Silva J.C."/>
            <person name="Delcher A.L."/>
            <person name="Schatz M."/>
            <person name="Zhao Q."/>
            <person name="Wortman J.R."/>
            <person name="Bidwell S.L."/>
            <person name="Alsmark U.C.M."/>
            <person name="Besteiro S."/>
            <person name="Sicheritz-Ponten T."/>
            <person name="Noel C.J."/>
            <person name="Dacks J.B."/>
            <person name="Foster P.G."/>
            <person name="Simillion C."/>
            <person name="Van de Peer Y."/>
            <person name="Miranda-Saavedra D."/>
            <person name="Barton G.J."/>
            <person name="Westrop G.D."/>
            <person name="Mueller S."/>
            <person name="Dessi D."/>
            <person name="Fiori P.L."/>
            <person name="Ren Q."/>
            <person name="Paulsen I."/>
            <person name="Zhang H."/>
            <person name="Bastida-Corcuera F.D."/>
            <person name="Simoes-Barbosa A."/>
            <person name="Brown M.T."/>
            <person name="Hayes R.D."/>
            <person name="Mukherjee M."/>
            <person name="Okumura C.Y."/>
            <person name="Schneider R."/>
            <person name="Smith A.J."/>
            <person name="Vanacova S."/>
            <person name="Villalvazo M."/>
            <person name="Haas B.J."/>
            <person name="Pertea M."/>
            <person name="Feldblyum T.V."/>
            <person name="Utterback T.R."/>
            <person name="Shu C.L."/>
            <person name="Osoegawa K."/>
            <person name="de Jong P.J."/>
            <person name="Hrdy I."/>
            <person name="Horvathova L."/>
            <person name="Zubacova Z."/>
            <person name="Dolezal P."/>
            <person name="Malik S.B."/>
            <person name="Logsdon J.M. Jr."/>
            <person name="Henze K."/>
            <person name="Gupta A."/>
            <person name="Wang C.C."/>
            <person name="Dunne R.L."/>
            <person name="Upcroft J.A."/>
            <person name="Upcroft P."/>
            <person name="White O."/>
            <person name="Salzberg S.L."/>
            <person name="Tang P."/>
            <person name="Chiu C.-H."/>
            <person name="Lee Y.-S."/>
            <person name="Embley T.M."/>
            <person name="Coombs G.H."/>
            <person name="Mottram J.C."/>
            <person name="Tachezy J."/>
            <person name="Fraser-Liggett C.M."/>
            <person name="Johnson P.J."/>
        </authorList>
    </citation>
    <scope>NUCLEOTIDE SEQUENCE [LARGE SCALE GENOMIC DNA]</scope>
    <source>
        <strain evidence="1">G3</strain>
    </source>
</reference>
<dbReference type="KEGG" id="tva:4769587"/>
<dbReference type="EMBL" id="DS113315">
    <property type="protein sequence ID" value="EAY11634.1"/>
    <property type="molecule type" value="Genomic_DNA"/>
</dbReference>